<protein>
    <submittedName>
        <fullName evidence="5">ABC transporter substrate-binding protein</fullName>
    </submittedName>
</protein>
<comment type="similarity">
    <text evidence="1">Belongs to the bacterial solute-binding protein 8 family.</text>
</comment>
<dbReference type="RefSeq" id="WP_048706759.1">
    <property type="nucleotide sequence ID" value="NZ_CP116394.1"/>
</dbReference>
<evidence type="ECO:0000259" key="4">
    <source>
        <dbReference type="PROSITE" id="PS50983"/>
    </source>
</evidence>
<evidence type="ECO:0000256" key="1">
    <source>
        <dbReference type="ARBA" id="ARBA00008814"/>
    </source>
</evidence>
<dbReference type="GO" id="GO:0071281">
    <property type="term" value="P:cellular response to iron ion"/>
    <property type="evidence" value="ECO:0007669"/>
    <property type="project" value="TreeGrafter"/>
</dbReference>
<dbReference type="PROSITE" id="PS51257">
    <property type="entry name" value="PROKAR_LIPOPROTEIN"/>
    <property type="match status" value="1"/>
</dbReference>
<dbReference type="PANTHER" id="PTHR30535:SF34">
    <property type="entry name" value="MOLYBDATE-BINDING PROTEIN MOLA"/>
    <property type="match status" value="1"/>
</dbReference>
<dbReference type="KEGG" id="wne:PIG85_08655"/>
<gene>
    <name evidence="5" type="ORF">PIG85_08655</name>
</gene>
<evidence type="ECO:0000256" key="3">
    <source>
        <dbReference type="SAM" id="SignalP"/>
    </source>
</evidence>
<dbReference type="Pfam" id="PF01497">
    <property type="entry name" value="Peripla_BP_2"/>
    <property type="match status" value="1"/>
</dbReference>
<evidence type="ECO:0000313" key="5">
    <source>
        <dbReference type="EMBL" id="WCE45707.1"/>
    </source>
</evidence>
<dbReference type="InterPro" id="IPR050902">
    <property type="entry name" value="ABC_Transporter_SBP"/>
</dbReference>
<feature type="chain" id="PRO_5044307135" evidence="3">
    <location>
        <begin position="21"/>
        <end position="369"/>
    </location>
</feature>
<dbReference type="Gene3D" id="3.40.50.1980">
    <property type="entry name" value="Nitrogenase molybdenum iron protein domain"/>
    <property type="match status" value="2"/>
</dbReference>
<keyword evidence="3" id="KW-0732">Signal</keyword>
<dbReference type="Proteomes" id="UP001211044">
    <property type="component" value="Chromosome"/>
</dbReference>
<organism evidence="5 6">
    <name type="scientific">Winkia neuii subsp. anitrata</name>
    <dbReference type="NCBI Taxonomy" id="29318"/>
    <lineage>
        <taxon>Bacteria</taxon>
        <taxon>Bacillati</taxon>
        <taxon>Actinomycetota</taxon>
        <taxon>Actinomycetes</taxon>
        <taxon>Actinomycetales</taxon>
        <taxon>Actinomycetaceae</taxon>
        <taxon>Winkia</taxon>
    </lineage>
</organism>
<dbReference type="PROSITE" id="PS50983">
    <property type="entry name" value="FE_B12_PBP"/>
    <property type="match status" value="1"/>
</dbReference>
<feature type="domain" description="Fe/B12 periplasmic-binding" evidence="4">
    <location>
        <begin position="63"/>
        <end position="341"/>
    </location>
</feature>
<sequence length="369" mass="41040">MRTSRILAALLPLALVPALAGCGEQAKNTDAKPSASQSQQASKELKFTDQADHQVSVKVPVKRMVVLQHHSADILAQLGAQKQVVGIEQKWKRNLGDYMVDVFPGIEKLPTPGQLDSMNVEQVAALKPDIVIVASQANPADLKKLDGLKIPYATVSLRAEGKQEEAQNPRLANSDKAYTDGLEWSVKTLGKLTGKEEKAKKLWDFTTQSRKYVEDKVGKVAEPKTVLVANEGEQTYGNDKYVGAQMLRAGAKNVAADDIQGYKQYNFEQALAWDPDYVVVQDRYPEVYKEVTTAPKWHAMRAVKEGNVIKAPYWTKPWGNPDTDSMALGEPYFAHKFYPNLVSADYVQKRAEDFYKTFYGVPFKGKVSE</sequence>
<dbReference type="PANTHER" id="PTHR30535">
    <property type="entry name" value="VITAMIN B12-BINDING PROTEIN"/>
    <property type="match status" value="1"/>
</dbReference>
<dbReference type="SUPFAM" id="SSF53807">
    <property type="entry name" value="Helical backbone' metal receptor"/>
    <property type="match status" value="1"/>
</dbReference>
<dbReference type="EMBL" id="CP116394">
    <property type="protein sequence ID" value="WCE45707.1"/>
    <property type="molecule type" value="Genomic_DNA"/>
</dbReference>
<feature type="signal peptide" evidence="3">
    <location>
        <begin position="1"/>
        <end position="20"/>
    </location>
</feature>
<evidence type="ECO:0000313" key="6">
    <source>
        <dbReference type="Proteomes" id="UP001211044"/>
    </source>
</evidence>
<accession>A0AB38XMX2</accession>
<name>A0AB38XMX2_9ACTO</name>
<dbReference type="InterPro" id="IPR002491">
    <property type="entry name" value="ABC_transptr_periplasmic_BD"/>
</dbReference>
<reference evidence="5" key="1">
    <citation type="submission" date="2023-01" db="EMBL/GenBank/DDBJ databases">
        <title>Comparative Genomic Analysis of the Clinically-Derived Winkia Strain NY0527 Provides Evidence into the Taxonomic Reassignment of Winkia neuii and Characterizes Their Virulence Traits.</title>
        <authorList>
            <person name="Cai X."/>
            <person name="Peng Y."/>
            <person name="Li M."/>
            <person name="Qiu Y."/>
            <person name="Wang Y."/>
            <person name="Xu L."/>
            <person name="Hou Q."/>
        </authorList>
    </citation>
    <scope>NUCLEOTIDE SEQUENCE</scope>
    <source>
        <strain evidence="5">NY0527</strain>
    </source>
</reference>
<dbReference type="AlphaFoldDB" id="A0AB38XMX2"/>
<proteinExistence type="inferred from homology"/>
<feature type="region of interest" description="Disordered" evidence="2">
    <location>
        <begin position="25"/>
        <end position="47"/>
    </location>
</feature>
<evidence type="ECO:0000256" key="2">
    <source>
        <dbReference type="SAM" id="MobiDB-lite"/>
    </source>
</evidence>